<organism evidence="6 7">
    <name type="scientific">candidate division WOR_3 bacterium SM23_42</name>
    <dbReference type="NCBI Taxonomy" id="1703779"/>
    <lineage>
        <taxon>Bacteria</taxon>
        <taxon>Bacteria division WOR-3</taxon>
    </lineage>
</organism>
<sequence>MIDAQVIKTLGKELGIDEIKITTAEPFGRAAARIIRQKKAGLYLNSERWHHRNIEEFCDVWSVLSTAKSIIAACQCYLTDEPIDTGAPGDPHGLVARYTWRNHYSDLKKRLQMLATSIKERQSVECVVYSNGVIAEKPIAERSGIGYYGKNSLIINKRFGSLVVLGEIVTNADIEPDSASNADCGECLECIEACPTRAIIEPYVIDRRRCIQALTNWYGVLQDDIARVWENRLYGCTTCQDVCPANHHVKAGRPRTDIGYVGQSISLLEILTMDEAQYRKKFTGNQMTARWINFKAIQRNAIIALGNVRDKKTLPTLEKLTKSSDPVHAHSAQWAINNF</sequence>
<dbReference type="GO" id="GO:0051539">
    <property type="term" value="F:4 iron, 4 sulfur cluster binding"/>
    <property type="evidence" value="ECO:0007669"/>
    <property type="project" value="UniProtKB-KW"/>
</dbReference>
<dbReference type="GO" id="GO:0052693">
    <property type="term" value="F:epoxyqueuosine reductase activity"/>
    <property type="evidence" value="ECO:0007669"/>
    <property type="project" value="TreeGrafter"/>
</dbReference>
<protein>
    <recommendedName>
        <fullName evidence="5">4Fe-4S ferredoxin-type domain-containing protein</fullName>
    </recommendedName>
</protein>
<dbReference type="STRING" id="1703779.AMJ83_05610"/>
<dbReference type="InterPro" id="IPR017896">
    <property type="entry name" value="4Fe4S_Fe-S-bd"/>
</dbReference>
<dbReference type="AlphaFoldDB" id="A0A0S8FSI3"/>
<feature type="domain" description="4Fe-4S ferredoxin-type" evidence="5">
    <location>
        <begin position="175"/>
        <end position="203"/>
    </location>
</feature>
<reference evidence="6 7" key="1">
    <citation type="journal article" date="2015" name="Microbiome">
        <title>Genomic resolution of linkages in carbon, nitrogen, and sulfur cycling among widespread estuary sediment bacteria.</title>
        <authorList>
            <person name="Baker B.J."/>
            <person name="Lazar C.S."/>
            <person name="Teske A.P."/>
            <person name="Dick G.J."/>
        </authorList>
    </citation>
    <scope>NUCLEOTIDE SEQUENCE [LARGE SCALE GENOMIC DNA]</scope>
    <source>
        <strain evidence="6">SM23_42</strain>
    </source>
</reference>
<evidence type="ECO:0000313" key="6">
    <source>
        <dbReference type="EMBL" id="KPK63679.1"/>
    </source>
</evidence>
<evidence type="ECO:0000256" key="1">
    <source>
        <dbReference type="ARBA" id="ARBA00022485"/>
    </source>
</evidence>
<dbReference type="PANTHER" id="PTHR30002">
    <property type="entry name" value="EPOXYQUEUOSINE REDUCTASE"/>
    <property type="match status" value="1"/>
</dbReference>
<keyword evidence="3" id="KW-0408">Iron</keyword>
<evidence type="ECO:0000256" key="2">
    <source>
        <dbReference type="ARBA" id="ARBA00022723"/>
    </source>
</evidence>
<evidence type="ECO:0000313" key="7">
    <source>
        <dbReference type="Proteomes" id="UP000051373"/>
    </source>
</evidence>
<dbReference type="PANTHER" id="PTHR30002:SF4">
    <property type="entry name" value="EPOXYQUEUOSINE REDUCTASE"/>
    <property type="match status" value="1"/>
</dbReference>
<dbReference type="Proteomes" id="UP000051373">
    <property type="component" value="Unassembled WGS sequence"/>
</dbReference>
<keyword evidence="2" id="KW-0479">Metal-binding</keyword>
<keyword evidence="1" id="KW-0004">4Fe-4S</keyword>
<evidence type="ECO:0000259" key="5">
    <source>
        <dbReference type="PROSITE" id="PS51379"/>
    </source>
</evidence>
<dbReference type="InterPro" id="IPR017900">
    <property type="entry name" value="4Fe4S_Fe_S_CS"/>
</dbReference>
<gene>
    <name evidence="6" type="ORF">AMJ83_05610</name>
</gene>
<dbReference type="PROSITE" id="PS00198">
    <property type="entry name" value="4FE4S_FER_1"/>
    <property type="match status" value="1"/>
</dbReference>
<proteinExistence type="predicted"/>
<dbReference type="NCBIfam" id="TIGR00276">
    <property type="entry name" value="tRNA epoxyqueuosine(34) reductase QueG"/>
    <property type="match status" value="1"/>
</dbReference>
<dbReference type="EMBL" id="LJUJ01000009">
    <property type="protein sequence ID" value="KPK63679.1"/>
    <property type="molecule type" value="Genomic_DNA"/>
</dbReference>
<keyword evidence="4" id="KW-0411">Iron-sulfur</keyword>
<dbReference type="GO" id="GO:0046872">
    <property type="term" value="F:metal ion binding"/>
    <property type="evidence" value="ECO:0007669"/>
    <property type="project" value="UniProtKB-KW"/>
</dbReference>
<evidence type="ECO:0000256" key="3">
    <source>
        <dbReference type="ARBA" id="ARBA00023004"/>
    </source>
</evidence>
<dbReference type="SUPFAM" id="SSF54862">
    <property type="entry name" value="4Fe-4S ferredoxins"/>
    <property type="match status" value="1"/>
</dbReference>
<dbReference type="InterPro" id="IPR004453">
    <property type="entry name" value="QueG"/>
</dbReference>
<evidence type="ECO:0000256" key="4">
    <source>
        <dbReference type="ARBA" id="ARBA00023014"/>
    </source>
</evidence>
<comment type="caution">
    <text evidence="6">The sequence shown here is derived from an EMBL/GenBank/DDBJ whole genome shotgun (WGS) entry which is preliminary data.</text>
</comment>
<dbReference type="GO" id="GO:0008616">
    <property type="term" value="P:tRNA queuosine(34) biosynthetic process"/>
    <property type="evidence" value="ECO:0007669"/>
    <property type="project" value="InterPro"/>
</dbReference>
<accession>A0A0S8FSI3</accession>
<dbReference type="PROSITE" id="PS51379">
    <property type="entry name" value="4FE4S_FER_2"/>
    <property type="match status" value="1"/>
</dbReference>
<dbReference type="Pfam" id="PF13484">
    <property type="entry name" value="Fer4_16"/>
    <property type="match status" value="1"/>
</dbReference>
<dbReference type="Gene3D" id="3.30.70.20">
    <property type="match status" value="1"/>
</dbReference>
<name>A0A0S8FSI3_UNCW3</name>